<accession>A0AAW0PBU6</accession>
<dbReference type="SUPFAM" id="SSF50249">
    <property type="entry name" value="Nucleic acid-binding proteins"/>
    <property type="match status" value="2"/>
</dbReference>
<evidence type="ECO:0000313" key="9">
    <source>
        <dbReference type="EMBL" id="KAK7915419.1"/>
    </source>
</evidence>
<dbReference type="EMBL" id="JBBPFD010000008">
    <property type="protein sequence ID" value="KAK7915419.1"/>
    <property type="molecule type" value="Genomic_DNA"/>
</dbReference>
<dbReference type="InterPro" id="IPR000571">
    <property type="entry name" value="Znf_CCCH"/>
</dbReference>
<dbReference type="Gene3D" id="3.40.50.300">
    <property type="entry name" value="P-loop containing nucleotide triphosphate hydrolases"/>
    <property type="match status" value="4"/>
</dbReference>
<keyword evidence="6" id="KW-0863">Zinc-finger</keyword>
<evidence type="ECO:0000256" key="2">
    <source>
        <dbReference type="ARBA" id="ARBA00022741"/>
    </source>
</evidence>
<comment type="caution">
    <text evidence="9">The sequence shown here is derived from an EMBL/GenBank/DDBJ whole genome shotgun (WGS) entry which is preliminary data.</text>
</comment>
<feature type="domain" description="C3H1-type" evidence="8">
    <location>
        <begin position="425"/>
        <end position="455"/>
    </location>
</feature>
<dbReference type="GO" id="GO:0016787">
    <property type="term" value="F:hydrolase activity"/>
    <property type="evidence" value="ECO:0007669"/>
    <property type="project" value="UniProtKB-KW"/>
</dbReference>
<keyword evidence="2" id="KW-0547">Nucleotide-binding</keyword>
<organism evidence="9 10">
    <name type="scientific">Mugilogobius chulae</name>
    <name type="common">yellowstripe goby</name>
    <dbReference type="NCBI Taxonomy" id="88201"/>
    <lineage>
        <taxon>Eukaryota</taxon>
        <taxon>Metazoa</taxon>
        <taxon>Chordata</taxon>
        <taxon>Craniata</taxon>
        <taxon>Vertebrata</taxon>
        <taxon>Euteleostomi</taxon>
        <taxon>Actinopterygii</taxon>
        <taxon>Neopterygii</taxon>
        <taxon>Teleostei</taxon>
        <taxon>Neoteleostei</taxon>
        <taxon>Acanthomorphata</taxon>
        <taxon>Gobiaria</taxon>
        <taxon>Gobiiformes</taxon>
        <taxon>Gobioidei</taxon>
        <taxon>Gobiidae</taxon>
        <taxon>Gobionellinae</taxon>
        <taxon>Mugilogobius</taxon>
    </lineage>
</organism>
<dbReference type="PANTHER" id="PTHR43788:SF9">
    <property type="entry name" value="HELICASE WITH ZINC FINGER DOMAIN 2"/>
    <property type="match status" value="1"/>
</dbReference>
<dbReference type="InterPro" id="IPR041677">
    <property type="entry name" value="DNA2/NAM7_AAA_11"/>
</dbReference>
<name>A0AAW0PBU6_9GOBI</name>
<proteinExistence type="inferred from homology"/>
<evidence type="ECO:0000256" key="1">
    <source>
        <dbReference type="ARBA" id="ARBA00007913"/>
    </source>
</evidence>
<keyword evidence="4" id="KW-0347">Helicase</keyword>
<dbReference type="SUPFAM" id="SSF52540">
    <property type="entry name" value="P-loop containing nucleoside triphosphate hydrolases"/>
    <property type="match status" value="2"/>
</dbReference>
<dbReference type="Pfam" id="PF13086">
    <property type="entry name" value="AAA_11"/>
    <property type="match status" value="3"/>
</dbReference>
<keyword evidence="6" id="KW-0479">Metal-binding</keyword>
<evidence type="ECO:0000259" key="8">
    <source>
        <dbReference type="PROSITE" id="PS50103"/>
    </source>
</evidence>
<reference evidence="10" key="1">
    <citation type="submission" date="2024-04" db="EMBL/GenBank/DDBJ databases">
        <title>Salinicola lusitanus LLJ914,a marine bacterium isolated from the Okinawa Trough.</title>
        <authorList>
            <person name="Li J."/>
        </authorList>
    </citation>
    <scope>NUCLEOTIDE SEQUENCE [LARGE SCALE GENOMIC DNA]</scope>
</reference>
<evidence type="ECO:0000256" key="7">
    <source>
        <dbReference type="SAM" id="MobiDB-lite"/>
    </source>
</evidence>
<sequence>MPEASLEPLLAQYDLRLVCDQCSVKEKEITYKYIPKQHQCALSVLLCRAKGGSHWRPVSKRPTFPNPSQYQVCYHFREGSGCSVHMNRCSYARSLEEAAVWNFEKKYKVDHLNLCNTVAQLSETGGVKTSQSHDLAVLDLKVVCDQCCIKEKEITYAIKSTVHKCTQNLLLAKEKNSDQWRPVADQPSRIGKNVQYQACHFFIEGRGCANHGQGCTFARSSEEAAVWNHVRNNQMQVKDLMRQIAEASIKTPEETAQDIMQQFPGQYKELCTECFFDRPAKLAVKKWNDTCSANVAHKWKPLLVHHPAEQGQKLNQIRPLPQKSVLKFCNHVREGKPCWHNPGHCMSAQSEVEMQVWTAEHEGLNVRPLLLQLQPQQDSQQISMYCKVCFLTLSSAESFYKHCSSIEHAQLLREDTSVWWRGRPPPHSRRADFWLCDRPETCEYGKSCPKAHSKEELQEWLMRTEEADKIRQNIEDQGLMSYNEKLLQEYRSSSNEVHIMSEHVDDVSISCDEDLTLNCELVQTKLQWHFQVETERSLVHVALLKQEPGACFSLEDSTSDPCIYSEGHSFYIDDTTYEFTVSFTSDVPGLYEQWVVLDFDMRPVLLKKIRVTVGQPLSDDSEDLSENTAASSQMFERWHTGNRVIVPCMNRTEEQEELLKRYKPPQVNFHYKPNLNLQTELSHENYKERMHHFLYSEERAEDQAVSRLNACGEMVVRDQSTVFGTDGRELYGVICLPFSLTDDSPEGVALRRNIQSALIAPASSGTNSKIYEATFLLDQKNENIMYLQLSKRCCFDLGLKRNTSLEIEVQFQLNRYHFCSMHKAVDLLSDTRRVLPDFKNCAVPVNNIQSDKLNAKQLLAVEFITGTTENQKCVAPLLIYGPFGTGKTFTLAIAAIEVCQQPNNKVLICTHTNSSADLYVRDHFHEAQVKIRPVRIKANTTRGLFATDEITLKYCLLNEVRNMFLPASKSVLDQHNIIIITATMARQLHDLKLPEGYFSHILIDEASQMLECETLSALGLAGPNTRVALAGDHMQMGPKLFSVEDHKRSDHTLLTRLFHYYQIQRFDSAQRSRIILSENYRSTKEIVDFVSTHFYTGKGDAIKATEQVPPPPDEHALRFSQVRGECHLQTRYMAWYNNQEAYRVVEAVKNILQYWPSTWGPKELHAICVITEGFQVQKIRSELSKRGLNKVQVHNLANVQGLQFRVVIISAVHSRDSLKTRDVTGLELFNDVRVLNTALTRARSLVVVVGDAAALCCFGQCSQIWKNYIDYCIHNNSVDPLYFSKDFFEKDLIETKRFQKSSEGEENNTLDDTILQELKGEYEQFNEELISDEYVDGQDNYQMPKTSADSEPSEVPNEQLDRSGKLVRDNHNRGYVIPSTRPDLHIKINGRDNLGQALSGDEVIIETSKVIGLTKKSDSSRQILCSLEDEDHTRNKNTSHPFICRMMIPFSRSVPKICIHINKKRRHYLPVWTQLSGKWTPADYRKIDEKFKQNHVFLVQVIAWNEKYMYPLGNVTGVFPIGNSLIQGLQILNSQYKVGPSTYKPGYLEDSNKSLRKDRCSRNTFTVDPPGAKDLDDAISVEVLDSHYNLGIHIADVASFVPLGDELDKDAKQRCISYYCHEKSEHTTHMFPQELSTGLFSLLPGQKRSVISLMFKVDKQTNEILEEPEFELSTITSDEKLTYEDAEKGINSVSENPVDHSLRLAFEFAKTRRKERLKNWPYAQPDDDRLPGERKAHFMIEELSVLFNKYVSEILTSSQITRAFVPLRCQPGPFQEDMDNLKEQCADLIPVSFSVWHKVECEQQSPKSDSFHVLQSIWKNIREAAETGDNDRMVDLIAADDIHPLLKPIATQFRKCLNKAYFIRSMSSPKAEVGHYSLNLKTYTQASSPIRRYIDLVLQRLVHCCILKRQVPFTRLEISALCTDYDIKAKEAKDYEKVTENISCAVGVMKQSLCKVAFVLKTDAESDSFFVASPFHKDLFSNLSCMYKNLQPDDQPQFDETNGCVTLKWKRRIYAADKERLHAELRTECHQEPCLVIPFDLWKSTVDAIKEENWDDAKSHILSAKPQQIPSQTFVNTSSSTKQIEHEVEIILLLKPGNTLRIQVTCEAFRGYWTPVIQLVSITPKFELCVDHVKNPVTCFSKCANNPSQIHYHNTDDYVRIWKPLCEMESATSAVKNSDGVVIENLEVNFSLNEGEPEVNFSPRRGDSLKGTFFLQSAWIEEWAITGLNLSKCFMCIRKPSLPLTKDILEKYDLLNHTKPGDPSEFTWVAHGVTLYFDEKKKPPEGNLVHFYVNHLPMETIPDIVFKNKTTFTVELIPKTLLKYLFSKMFCHFHRRKESAVRNVPEACELVKCIALGQRIPREVSSRHIVVRKDFPNKLPRLNPSQFTAVGMALNNTFTLIQGPPGTGKTVVGVYIVLCFEQLNKEYPRKLNADFKNKDRKKKQVILYCGPSNKSVDVVAEYMLRFEDSLKVLRVYSEEVENLDYPYPECVLQFSTKTRAEPSKPSLRSITLHHLIRQPTNQYSEQIKAFDLRIKDAIKEKKPFTHAEVKQYRKLLVNARKEELERHDIILCTCTQSSTPGLTRTVSARQILIDECAMATEPQALIPLVCNNPEKIILIGDHKQLRPVVLNNRVRKLGMSKSLFERYYARLEKRSVMLDIQYRMHEDICKFPSEEYYEGRLKTGVKQPKSVLRVEQRTMPVVFGDIRGVTVRQVVNTAKGNENSKANREETQKVVK</sequence>
<dbReference type="InterPro" id="IPR001900">
    <property type="entry name" value="RNase_II/R"/>
</dbReference>
<comment type="similarity">
    <text evidence="1">Belongs to the DNA2/NAM7 helicase family.</text>
</comment>
<dbReference type="InterPro" id="IPR041679">
    <property type="entry name" value="DNA2/NAM7-like_C"/>
</dbReference>
<dbReference type="PANTHER" id="PTHR43788">
    <property type="entry name" value="DNA2/NAM7 HELICASE FAMILY MEMBER"/>
    <property type="match status" value="1"/>
</dbReference>
<keyword evidence="10" id="KW-1185">Reference proteome</keyword>
<evidence type="ECO:0000256" key="5">
    <source>
        <dbReference type="ARBA" id="ARBA00022840"/>
    </source>
</evidence>
<dbReference type="Pfam" id="PF25049">
    <property type="entry name" value="OB_HELZ2"/>
    <property type="match status" value="1"/>
</dbReference>
<dbReference type="InterPro" id="IPR056787">
    <property type="entry name" value="OB_HELZ2"/>
</dbReference>
<protein>
    <recommendedName>
        <fullName evidence="8">C3H1-type domain-containing protein</fullName>
    </recommendedName>
</protein>
<dbReference type="Pfam" id="PF00773">
    <property type="entry name" value="RNB"/>
    <property type="match status" value="1"/>
</dbReference>
<feature type="compositionally biased region" description="Polar residues" evidence="7">
    <location>
        <begin position="1339"/>
        <end position="1350"/>
    </location>
</feature>
<dbReference type="GO" id="GO:0003723">
    <property type="term" value="F:RNA binding"/>
    <property type="evidence" value="ECO:0007669"/>
    <property type="project" value="InterPro"/>
</dbReference>
<dbReference type="SMART" id="SM00955">
    <property type="entry name" value="RNB"/>
    <property type="match status" value="1"/>
</dbReference>
<dbReference type="Proteomes" id="UP001460270">
    <property type="component" value="Unassembled WGS sequence"/>
</dbReference>
<dbReference type="InterPro" id="IPR050534">
    <property type="entry name" value="Coronavir_polyprotein_1ab"/>
</dbReference>
<feature type="region of interest" description="Disordered" evidence="7">
    <location>
        <begin position="1338"/>
        <end position="1362"/>
    </location>
</feature>
<dbReference type="InterPro" id="IPR027417">
    <property type="entry name" value="P-loop_NTPase"/>
</dbReference>
<keyword evidence="6" id="KW-0862">Zinc</keyword>
<dbReference type="GO" id="GO:0005524">
    <property type="term" value="F:ATP binding"/>
    <property type="evidence" value="ECO:0007669"/>
    <property type="project" value="UniProtKB-KW"/>
</dbReference>
<dbReference type="GO" id="GO:0004540">
    <property type="term" value="F:RNA nuclease activity"/>
    <property type="evidence" value="ECO:0007669"/>
    <property type="project" value="InterPro"/>
</dbReference>
<dbReference type="InterPro" id="IPR047187">
    <property type="entry name" value="SF1_C_Upf1"/>
</dbReference>
<dbReference type="GO" id="GO:0043139">
    <property type="term" value="F:5'-3' DNA helicase activity"/>
    <property type="evidence" value="ECO:0007669"/>
    <property type="project" value="TreeGrafter"/>
</dbReference>
<dbReference type="GO" id="GO:0008270">
    <property type="term" value="F:zinc ion binding"/>
    <property type="evidence" value="ECO:0007669"/>
    <property type="project" value="UniProtKB-KW"/>
</dbReference>
<dbReference type="CDD" id="cd18808">
    <property type="entry name" value="SF1_C_Upf1"/>
    <property type="match status" value="1"/>
</dbReference>
<keyword evidence="3" id="KW-0378">Hydrolase</keyword>
<dbReference type="PROSITE" id="PS50103">
    <property type="entry name" value="ZF_C3H1"/>
    <property type="match status" value="1"/>
</dbReference>
<dbReference type="InterPro" id="IPR012340">
    <property type="entry name" value="NA-bd_OB-fold"/>
</dbReference>
<feature type="zinc finger region" description="C3H1-type" evidence="6">
    <location>
        <begin position="425"/>
        <end position="455"/>
    </location>
</feature>
<dbReference type="Pfam" id="PF13087">
    <property type="entry name" value="AAA_12"/>
    <property type="match status" value="2"/>
</dbReference>
<evidence type="ECO:0000256" key="6">
    <source>
        <dbReference type="PROSITE-ProRule" id="PRU00723"/>
    </source>
</evidence>
<dbReference type="FunFam" id="3.40.50.300:FF:001373">
    <property type="entry name" value="Helicase with zinc finger domain 2"/>
    <property type="match status" value="1"/>
</dbReference>
<evidence type="ECO:0000313" key="10">
    <source>
        <dbReference type="Proteomes" id="UP001460270"/>
    </source>
</evidence>
<evidence type="ECO:0000256" key="4">
    <source>
        <dbReference type="ARBA" id="ARBA00022806"/>
    </source>
</evidence>
<keyword evidence="5" id="KW-0067">ATP-binding</keyword>
<gene>
    <name evidence="9" type="ORF">WMY93_011180</name>
</gene>
<evidence type="ECO:0000256" key="3">
    <source>
        <dbReference type="ARBA" id="ARBA00022801"/>
    </source>
</evidence>